<dbReference type="AlphaFoldDB" id="A0A2K9EPR3"/>
<reference evidence="1 3" key="1">
    <citation type="submission" date="2017-12" db="EMBL/GenBank/DDBJ databases">
        <title>Complete genome sequence of Herbivorax saccincola GGR1, a novel Cellulosome-producing hydrolytic bacterium in a thermophilic biogas plant, established by Illumina and Nanopore MinION sequencing.</title>
        <authorList>
            <person name="Pechtl A."/>
            <person name="Ruckert C."/>
            <person name="Koeck D.E."/>
            <person name="Maus I."/>
            <person name="Winkler A."/>
            <person name="Kalinowski J."/>
            <person name="Puhler A."/>
            <person name="Schwarz W.W."/>
            <person name="Zverlov V.V."/>
            <person name="Schluter A."/>
            <person name="Liebl W."/>
        </authorList>
    </citation>
    <scope>NUCLEOTIDE SEQUENCE [LARGE SCALE GENOMIC DNA]</scope>
    <source>
        <strain evidence="1">GGR1</strain>
        <strain evidence="3">SR1</strain>
    </source>
</reference>
<dbReference type="Proteomes" id="UP000239720">
    <property type="component" value="Unassembled WGS sequence"/>
</dbReference>
<name>A0A2K9EPR3_9FIRM</name>
<dbReference type="OrthoDB" id="9796845at2"/>
<evidence type="ECO:0000313" key="4">
    <source>
        <dbReference type="Proteomes" id="UP000239720"/>
    </source>
</evidence>
<organism evidence="1 3">
    <name type="scientific">Acetivibrio saccincola</name>
    <dbReference type="NCBI Taxonomy" id="1677857"/>
    <lineage>
        <taxon>Bacteria</taxon>
        <taxon>Bacillati</taxon>
        <taxon>Bacillota</taxon>
        <taxon>Clostridia</taxon>
        <taxon>Eubacteriales</taxon>
        <taxon>Oscillospiraceae</taxon>
        <taxon>Acetivibrio</taxon>
    </lineage>
</organism>
<dbReference type="Pfam" id="PF10127">
    <property type="entry name" value="RlaP"/>
    <property type="match status" value="1"/>
</dbReference>
<keyword evidence="3" id="KW-1185">Reference proteome</keyword>
<dbReference type="KEGG" id="hsc:HVS_07895"/>
<dbReference type="EMBL" id="NEMB01000003">
    <property type="protein sequence ID" value="PQQ67409.1"/>
    <property type="molecule type" value="Genomic_DNA"/>
</dbReference>
<dbReference type="PANTHER" id="PTHR34817">
    <property type="entry name" value="NUCLEOTIDYLTRANSFERASE"/>
    <property type="match status" value="1"/>
</dbReference>
<dbReference type="RefSeq" id="WP_101300894.1">
    <property type="nucleotide sequence ID" value="NZ_CP025197.1"/>
</dbReference>
<accession>A0A2K9EPR3</accession>
<sequence>MRDTIIKKLEEIERENDVKILYAVESGSRGWGFESPDSDYDVRFIYIHKPDWYLSIQSRKDVIELPINDLLDINGWDIRKTLVLFSKSNPTLLEWLTSSIIYKQSGNFIEALKTLQEEYFRSASCVYHYLHMAEGNYREYLKGDLVKLKKYFYVLRPIMACMWVEKYKTQPPMLFETLLNSLITDPVLLKEINNLLRQKRISKEMDEGYRIDVINEFLEEKILYFNEYVKQLDSDTSKNVEHLDRLFRETLQEVWR</sequence>
<dbReference type="PANTHER" id="PTHR34817:SF2">
    <property type="entry name" value="NUCLEOTIDYLTRANSFERASE"/>
    <property type="match status" value="1"/>
</dbReference>
<protein>
    <submittedName>
        <fullName evidence="1">Putative nucleotidyltransferase</fullName>
    </submittedName>
</protein>
<dbReference type="Proteomes" id="UP000233534">
    <property type="component" value="Chromosome"/>
</dbReference>
<reference evidence="2 4" key="2">
    <citation type="journal article" date="2018" name="Syst. Appl. Microbiol.">
        <title>Characterization and high-quality draft genome sequence of Herbivorax saccincola A7, an anaerobic, alkaliphilic, thermophilic, cellulolytic, and xylanolytic bacterium.</title>
        <authorList>
            <person name="Aikawa S."/>
            <person name="Baramee S."/>
            <person name="Sermsathanaswadi J."/>
            <person name="Thianheng P."/>
            <person name="Tachaapaikoon C."/>
            <person name="Shikata A."/>
            <person name="Waeonukul R."/>
            <person name="Pason P."/>
            <person name="Ratanakhanokchai K."/>
            <person name="Kosugi A."/>
        </authorList>
    </citation>
    <scope>NUCLEOTIDE SEQUENCE [LARGE SCALE GENOMIC DNA]</scope>
    <source>
        <strain evidence="2 4">A7</strain>
    </source>
</reference>
<dbReference type="InterPro" id="IPR018775">
    <property type="entry name" value="RlaP"/>
</dbReference>
<keyword evidence="1" id="KW-0808">Transferase</keyword>
<gene>
    <name evidence="2" type="ORF">B9R14_12065</name>
    <name evidence="1" type="ORF">HVS_07895</name>
</gene>
<dbReference type="GO" id="GO:0016740">
    <property type="term" value="F:transferase activity"/>
    <property type="evidence" value="ECO:0007669"/>
    <property type="project" value="UniProtKB-KW"/>
</dbReference>
<evidence type="ECO:0000313" key="2">
    <source>
        <dbReference type="EMBL" id="PQQ67409.1"/>
    </source>
</evidence>
<dbReference type="EMBL" id="CP025197">
    <property type="protein sequence ID" value="AUG57490.1"/>
    <property type="molecule type" value="Genomic_DNA"/>
</dbReference>
<evidence type="ECO:0000313" key="3">
    <source>
        <dbReference type="Proteomes" id="UP000233534"/>
    </source>
</evidence>
<proteinExistence type="predicted"/>
<evidence type="ECO:0000313" key="1">
    <source>
        <dbReference type="EMBL" id="AUG57490.1"/>
    </source>
</evidence>